<dbReference type="Gene3D" id="3.20.20.450">
    <property type="entry name" value="EAL domain"/>
    <property type="match status" value="1"/>
</dbReference>
<dbReference type="SMART" id="SM00448">
    <property type="entry name" value="REC"/>
    <property type="match status" value="1"/>
</dbReference>
<evidence type="ECO:0000313" key="5">
    <source>
        <dbReference type="Proteomes" id="UP001595453"/>
    </source>
</evidence>
<comment type="caution">
    <text evidence="4">The sequence shown here is derived from an EMBL/GenBank/DDBJ whole genome shotgun (WGS) entry which is preliminary data.</text>
</comment>
<protein>
    <submittedName>
        <fullName evidence="4">EAL domain-containing protein</fullName>
    </submittedName>
</protein>
<dbReference type="Proteomes" id="UP001595453">
    <property type="component" value="Unassembled WGS sequence"/>
</dbReference>
<dbReference type="SUPFAM" id="SSF141868">
    <property type="entry name" value="EAL domain-like"/>
    <property type="match status" value="1"/>
</dbReference>
<accession>A0ABV7CKC6</accession>
<sequence>MQIAAKRILVVDDSQAILMVMQAILAELGIKEVSYQLSAADALMKVKQSPRYFDAIFTDLNMPEMDGMEFIRQLGELKYPGGIVIISEMDNKIMELASNLARMSNAHLLGNISKPVQLSEVDRVLKKLNFFIQPDVQVHPPITEDMLLHAISHNEITPFYQPKINRGSKRITSIEVLARIVTKENAETILPDRFIGVAEDLDLINLVTFQLFEKATEDFQEIRQALNGEVKLAFNLSPLQLDDFSCPDKLALILELNRLKPENIILEITEHQPLNRPLQLETLNRLRMRGFDISLDDYGTGFTNVQQLKTLPLNEIKIDRSLISQIDTDRFSQVIIDGLVDIAQNERIALVAEGIERVEELNYLERYKHTVMMQGYLIARPKPKREFIRWALSWLRMINSNN</sequence>
<dbReference type="SUPFAM" id="SSF52172">
    <property type="entry name" value="CheY-like"/>
    <property type="match status" value="1"/>
</dbReference>
<dbReference type="EMBL" id="JBHRSD010000017">
    <property type="protein sequence ID" value="MFC3032975.1"/>
    <property type="molecule type" value="Genomic_DNA"/>
</dbReference>
<dbReference type="Pfam" id="PF00072">
    <property type="entry name" value="Response_reg"/>
    <property type="match status" value="1"/>
</dbReference>
<name>A0ABV7CKC6_9GAMM</name>
<dbReference type="Gene3D" id="3.40.50.2300">
    <property type="match status" value="1"/>
</dbReference>
<reference evidence="5" key="1">
    <citation type="journal article" date="2019" name="Int. J. Syst. Evol. Microbiol.">
        <title>The Global Catalogue of Microorganisms (GCM) 10K type strain sequencing project: providing services to taxonomists for standard genome sequencing and annotation.</title>
        <authorList>
            <consortium name="The Broad Institute Genomics Platform"/>
            <consortium name="The Broad Institute Genome Sequencing Center for Infectious Disease"/>
            <person name="Wu L."/>
            <person name="Ma J."/>
        </authorList>
    </citation>
    <scope>NUCLEOTIDE SEQUENCE [LARGE SCALE GENOMIC DNA]</scope>
    <source>
        <strain evidence="5">KCTC 42730</strain>
    </source>
</reference>
<proteinExistence type="predicted"/>
<evidence type="ECO:0000259" key="2">
    <source>
        <dbReference type="PROSITE" id="PS50110"/>
    </source>
</evidence>
<dbReference type="CDD" id="cd01948">
    <property type="entry name" value="EAL"/>
    <property type="match status" value="1"/>
</dbReference>
<evidence type="ECO:0000259" key="3">
    <source>
        <dbReference type="PROSITE" id="PS50883"/>
    </source>
</evidence>
<dbReference type="InterPro" id="IPR011006">
    <property type="entry name" value="CheY-like_superfamily"/>
</dbReference>
<dbReference type="InterPro" id="IPR001633">
    <property type="entry name" value="EAL_dom"/>
</dbReference>
<evidence type="ECO:0000313" key="4">
    <source>
        <dbReference type="EMBL" id="MFC3032975.1"/>
    </source>
</evidence>
<dbReference type="InterPro" id="IPR050706">
    <property type="entry name" value="Cyclic-di-GMP_PDE-like"/>
</dbReference>
<gene>
    <name evidence="4" type="ORF">ACFOEE_10620</name>
</gene>
<dbReference type="InterPro" id="IPR035919">
    <property type="entry name" value="EAL_sf"/>
</dbReference>
<evidence type="ECO:0000256" key="1">
    <source>
        <dbReference type="PROSITE-ProRule" id="PRU00169"/>
    </source>
</evidence>
<feature type="modified residue" description="4-aspartylphosphate" evidence="1">
    <location>
        <position position="59"/>
    </location>
</feature>
<dbReference type="PANTHER" id="PTHR33121:SF79">
    <property type="entry name" value="CYCLIC DI-GMP PHOSPHODIESTERASE PDED-RELATED"/>
    <property type="match status" value="1"/>
</dbReference>
<feature type="domain" description="Response regulatory" evidence="2">
    <location>
        <begin position="7"/>
        <end position="129"/>
    </location>
</feature>
<keyword evidence="1" id="KW-0597">Phosphoprotein</keyword>
<dbReference type="InterPro" id="IPR001789">
    <property type="entry name" value="Sig_transdc_resp-reg_receiver"/>
</dbReference>
<dbReference type="PROSITE" id="PS50883">
    <property type="entry name" value="EAL"/>
    <property type="match status" value="1"/>
</dbReference>
<organism evidence="4 5">
    <name type="scientific">Pseudoalteromonas fenneropenaei</name>
    <dbReference type="NCBI Taxonomy" id="1737459"/>
    <lineage>
        <taxon>Bacteria</taxon>
        <taxon>Pseudomonadati</taxon>
        <taxon>Pseudomonadota</taxon>
        <taxon>Gammaproteobacteria</taxon>
        <taxon>Alteromonadales</taxon>
        <taxon>Pseudoalteromonadaceae</taxon>
        <taxon>Pseudoalteromonas</taxon>
    </lineage>
</organism>
<dbReference type="Pfam" id="PF00563">
    <property type="entry name" value="EAL"/>
    <property type="match status" value="1"/>
</dbReference>
<dbReference type="PANTHER" id="PTHR33121">
    <property type="entry name" value="CYCLIC DI-GMP PHOSPHODIESTERASE PDEF"/>
    <property type="match status" value="1"/>
</dbReference>
<dbReference type="PROSITE" id="PS50110">
    <property type="entry name" value="RESPONSE_REGULATORY"/>
    <property type="match status" value="1"/>
</dbReference>
<keyword evidence="5" id="KW-1185">Reference proteome</keyword>
<dbReference type="SMART" id="SM00052">
    <property type="entry name" value="EAL"/>
    <property type="match status" value="1"/>
</dbReference>
<feature type="domain" description="EAL" evidence="3">
    <location>
        <begin position="140"/>
        <end position="395"/>
    </location>
</feature>
<dbReference type="RefSeq" id="WP_377123992.1">
    <property type="nucleotide sequence ID" value="NZ_JBHRSD010000017.1"/>
</dbReference>